<protein>
    <recommendedName>
        <fullName evidence="11">Adenylyl cyclase-associated protein</fullName>
    </recommendedName>
</protein>
<dbReference type="GO" id="GO:0007015">
    <property type="term" value="P:actin filament organization"/>
    <property type="evidence" value="ECO:0007669"/>
    <property type="project" value="TreeGrafter"/>
</dbReference>
<dbReference type="InterPro" id="IPR036223">
    <property type="entry name" value="CAP_C_sf"/>
</dbReference>
<dbReference type="SUPFAM" id="SSF69340">
    <property type="entry name" value="C-terminal domain of adenylylcyclase associated protein"/>
    <property type="match status" value="1"/>
</dbReference>
<comment type="similarity">
    <text evidence="3">Belongs to the CAP family.</text>
</comment>
<dbReference type="InterPro" id="IPR016098">
    <property type="entry name" value="CAP/MinC_C"/>
</dbReference>
<dbReference type="Proteomes" id="UP001213623">
    <property type="component" value="Chromosome 8"/>
</dbReference>
<evidence type="ECO:0000256" key="10">
    <source>
        <dbReference type="ARBA" id="ARBA00054756"/>
    </source>
</evidence>
<dbReference type="Pfam" id="PF08603">
    <property type="entry name" value="CAP_C"/>
    <property type="match status" value="1"/>
</dbReference>
<dbReference type="SMART" id="SM00673">
    <property type="entry name" value="CARP"/>
    <property type="match status" value="2"/>
</dbReference>
<comment type="function">
    <text evidence="10">The N-terminal domain binds to adenylyl cyclase, thereby enabling adenylyl cyclase to be activated by upstream regulatory signals, such as Ras. The C-terminal domain is required for normal cellular morphology and growth control.</text>
</comment>
<dbReference type="SUPFAM" id="SSF101278">
    <property type="entry name" value="N-terminal domain of adenylylcyclase associated protein, CAP"/>
    <property type="match status" value="1"/>
</dbReference>
<keyword evidence="6" id="KW-0498">Mitosis</keyword>
<reference evidence="15" key="1">
    <citation type="submission" date="2023-03" db="EMBL/GenBank/DDBJ databases">
        <title>Mating type loci evolution in Malassezia.</title>
        <authorList>
            <person name="Coelho M.A."/>
        </authorList>
    </citation>
    <scope>NUCLEOTIDE SEQUENCE</scope>
    <source>
        <strain evidence="15">CBS 9557</strain>
    </source>
</reference>
<keyword evidence="4" id="KW-0158">Chromosome</keyword>
<dbReference type="AlphaFoldDB" id="A0AAF0EV26"/>
<dbReference type="PROSITE" id="PS51329">
    <property type="entry name" value="C_CAP_COFACTOR_C"/>
    <property type="match status" value="1"/>
</dbReference>
<evidence type="ECO:0000256" key="7">
    <source>
        <dbReference type="ARBA" id="ARBA00023054"/>
    </source>
</evidence>
<dbReference type="InterPro" id="IPR038273">
    <property type="entry name" value="Ndc80_sf"/>
</dbReference>
<keyword evidence="7 12" id="KW-0175">Coiled coil</keyword>
<name>A0AAF0EV26_9BASI</name>
<dbReference type="GO" id="GO:0003779">
    <property type="term" value="F:actin binding"/>
    <property type="evidence" value="ECO:0007669"/>
    <property type="project" value="InterPro"/>
</dbReference>
<dbReference type="PANTHER" id="PTHR10652">
    <property type="entry name" value="ADENYLYL CYCLASE-ASSOCIATED PROTEIN"/>
    <property type="match status" value="1"/>
</dbReference>
<evidence type="ECO:0000313" key="16">
    <source>
        <dbReference type="Proteomes" id="UP001213623"/>
    </source>
</evidence>
<feature type="compositionally biased region" description="Pro residues" evidence="13">
    <location>
        <begin position="817"/>
        <end position="840"/>
    </location>
</feature>
<evidence type="ECO:0000256" key="9">
    <source>
        <dbReference type="ARBA" id="ARBA00023328"/>
    </source>
</evidence>
<dbReference type="InterPro" id="IPR001837">
    <property type="entry name" value="Adenylate_cyclase-assoc_CAP"/>
</dbReference>
<feature type="region of interest" description="Disordered" evidence="13">
    <location>
        <begin position="810"/>
        <end position="849"/>
    </location>
</feature>
<dbReference type="GO" id="GO:0005737">
    <property type="term" value="C:cytoplasm"/>
    <property type="evidence" value="ECO:0007669"/>
    <property type="project" value="TreeGrafter"/>
</dbReference>
<organism evidence="15 16">
    <name type="scientific">Malassezia nana</name>
    <dbReference type="NCBI Taxonomy" id="180528"/>
    <lineage>
        <taxon>Eukaryota</taxon>
        <taxon>Fungi</taxon>
        <taxon>Dikarya</taxon>
        <taxon>Basidiomycota</taxon>
        <taxon>Ustilaginomycotina</taxon>
        <taxon>Malasseziomycetes</taxon>
        <taxon>Malasseziales</taxon>
        <taxon>Malasseziaceae</taxon>
        <taxon>Malassezia</taxon>
    </lineage>
</organism>
<dbReference type="InterPro" id="IPR017901">
    <property type="entry name" value="C-CAP_CF_C-like"/>
</dbReference>
<feature type="coiled-coil region" evidence="12">
    <location>
        <begin position="321"/>
        <end position="393"/>
    </location>
</feature>
<evidence type="ECO:0000256" key="5">
    <source>
        <dbReference type="ARBA" id="ARBA00022618"/>
    </source>
</evidence>
<evidence type="ECO:0000256" key="8">
    <source>
        <dbReference type="ARBA" id="ARBA00023306"/>
    </source>
</evidence>
<dbReference type="Pfam" id="PF03801">
    <property type="entry name" value="Ndc80_HEC"/>
    <property type="match status" value="1"/>
</dbReference>
<dbReference type="InterPro" id="IPR013912">
    <property type="entry name" value="Adenylate_cyclase-assoc_CAP_C"/>
</dbReference>
<evidence type="ECO:0000256" key="1">
    <source>
        <dbReference type="ARBA" id="ARBA00004584"/>
    </source>
</evidence>
<evidence type="ECO:0000259" key="14">
    <source>
        <dbReference type="PROSITE" id="PS51329"/>
    </source>
</evidence>
<evidence type="ECO:0000256" key="11">
    <source>
        <dbReference type="ARBA" id="ARBA00072052"/>
    </source>
</evidence>
<feature type="region of interest" description="Disordered" evidence="13">
    <location>
        <begin position="862"/>
        <end position="913"/>
    </location>
</feature>
<dbReference type="InterPro" id="IPR053950">
    <property type="entry name" value="CAP_N"/>
</dbReference>
<feature type="compositionally biased region" description="Polar residues" evidence="13">
    <location>
        <begin position="1"/>
        <end position="17"/>
    </location>
</feature>
<dbReference type="Pfam" id="PF24487">
    <property type="entry name" value="NDC80_loop"/>
    <property type="match status" value="1"/>
</dbReference>
<gene>
    <name evidence="15" type="primary">NDC80</name>
    <name evidence="15" type="ORF">MNAN1_004002</name>
</gene>
<keyword evidence="5" id="KW-0132">Cell division</keyword>
<dbReference type="PANTHER" id="PTHR10652:SF0">
    <property type="entry name" value="ADENYLYL CYCLASE-ASSOCIATED PROTEIN"/>
    <property type="match status" value="1"/>
</dbReference>
<dbReference type="EMBL" id="CP119899">
    <property type="protein sequence ID" value="WFD28982.1"/>
    <property type="molecule type" value="Genomic_DNA"/>
</dbReference>
<accession>A0AAF0EV26</accession>
<evidence type="ECO:0000313" key="15">
    <source>
        <dbReference type="EMBL" id="WFD28982.1"/>
    </source>
</evidence>
<evidence type="ECO:0000256" key="12">
    <source>
        <dbReference type="SAM" id="Coils"/>
    </source>
</evidence>
<sequence length="1075" mass="118498">MSQRRMTLASIDTNKAPPTTGFPKSSRGMQPPMSGVRSRPSLAMRRSSVAMLGGDVRPRMSLVPGQRRSVGIGRMSLAPGTLPPVPALKDSRLRIKNARATMESNLLLFLEATGFTMPGWNSRLVHEPTQSAFAAMFRHIYRECIDSGYQLGADGRKFEEEVMLLTKEIRYPFVDDLTKTKLTAAGSQQNWPACLALLDWMVRLGSAVGPSHSGPLERDDDNELHALFFPYLWKCYERFWDNQDTYPEEMEVLAQSFASKNAALAATVEALASAKQELDAELSNLTDKPSPLQREEHENHILQGDLAKFVKYHNEVLLPKLEKSRRTIQRLETALEEHAAELKEKQTERERRQALVDTQDVTPEEFERMMSEREWLARQLEELALQNREAVEQCWKVELALTRQQAEVEKRLKTFQVCARRVRLLPLSLPNGVELTELELVPANPTTMLAPGVSMQAVRAKVDSLRAAESEAYRRLSHERLALQESYDELMEGIEGLRRNTHSLETRLETLREQIDEVGRVTTQEDDESSAEYIRQESIVSSIDHTSTMALQQAEARWKALQLQLEAATSRLEDLVIAQSGDPAVEKPENVAATKAAATPAAGAVDSTPVKIDPSSTCTAEENVSSDEKLSLSAWKDQVEPALSKFQALSAQVAPLVSQQAELVQNALEKVHGIVIMSSECKKPAQGLQSPELQAHWQPLQEALHKVVEVRDENRGVRELFNHLSTVSEGIYAAGWVAVEPAPGPYVVEMRDSAQFYANRVIKEFKDKDTVHVQWARSFMDLLEALRAYVMAHHRTGLAWNAQGQEVATYSSNSSVPAPPAPPAPAPPGGIPPPPPPPPSGEAAQAPSAGMDAVFSQINQGEGITRSLRKVDPTEMTHKNPNLRAGGLVEKAAGGTKPVPASKPASLSTKRPPVKALEGNKWTVEHFENESHIVVDGTEIGHTVHIFHCQNCVIEVKGKVNAVSMLSCNKTSVLLDTLVSSLEVTRCNAFAAQITGHTPNILIDSTDGGQVYLSEQGFETEIITAKSSSLNVSVPAANGEPGDMEEIHLPEQMKHTLQRSGTKSIAHSEVVHHAG</sequence>
<keyword evidence="9" id="KW-0137">Centromere</keyword>
<proteinExistence type="inferred from homology"/>
<dbReference type="Gene3D" id="1.25.40.330">
    <property type="entry name" value="Adenylate cyclase-associated CAP, N-terminal domain"/>
    <property type="match status" value="1"/>
</dbReference>
<comment type="similarity">
    <text evidence="2">Belongs to the NDC80/HEC1 family.</text>
</comment>
<evidence type="ECO:0000256" key="3">
    <source>
        <dbReference type="ARBA" id="ARBA00007659"/>
    </source>
</evidence>
<dbReference type="Gene3D" id="6.10.250.1950">
    <property type="match status" value="1"/>
</dbReference>
<dbReference type="InterPro" id="IPR006599">
    <property type="entry name" value="CARP_motif"/>
</dbReference>
<keyword evidence="8" id="KW-0131">Cell cycle</keyword>
<dbReference type="Gene3D" id="2.160.20.70">
    <property type="match status" value="1"/>
</dbReference>
<dbReference type="GO" id="GO:0051301">
    <property type="term" value="P:cell division"/>
    <property type="evidence" value="ECO:0007669"/>
    <property type="project" value="UniProtKB-KW"/>
</dbReference>
<evidence type="ECO:0000256" key="2">
    <source>
        <dbReference type="ARBA" id="ARBA00007050"/>
    </source>
</evidence>
<evidence type="ECO:0000256" key="13">
    <source>
        <dbReference type="SAM" id="MobiDB-lite"/>
    </source>
</evidence>
<dbReference type="InterPro" id="IPR036222">
    <property type="entry name" value="CAP_N_sf"/>
</dbReference>
<dbReference type="GO" id="GO:0019933">
    <property type="term" value="P:cAMP-mediated signaling"/>
    <property type="evidence" value="ECO:0007669"/>
    <property type="project" value="TreeGrafter"/>
</dbReference>
<feature type="domain" description="C-CAP/cofactor C-like" evidence="14">
    <location>
        <begin position="912"/>
        <end position="1051"/>
    </location>
</feature>
<feature type="region of interest" description="Disordered" evidence="13">
    <location>
        <begin position="1"/>
        <end position="42"/>
    </location>
</feature>
<dbReference type="GO" id="GO:0008179">
    <property type="term" value="F:adenylate cyclase binding"/>
    <property type="evidence" value="ECO:0007669"/>
    <property type="project" value="TreeGrafter"/>
</dbReference>
<dbReference type="InterPro" id="IPR057091">
    <property type="entry name" value="NDC80_loop"/>
</dbReference>
<dbReference type="GO" id="GO:0000775">
    <property type="term" value="C:chromosome, centromeric region"/>
    <property type="evidence" value="ECO:0007669"/>
    <property type="project" value="UniProtKB-SubCell"/>
</dbReference>
<dbReference type="Gene3D" id="1.10.418.30">
    <property type="entry name" value="Ncd80 complex, Ncd80 subunit"/>
    <property type="match status" value="1"/>
</dbReference>
<feature type="compositionally biased region" description="Basic and acidic residues" evidence="13">
    <location>
        <begin position="869"/>
        <end position="878"/>
    </location>
</feature>
<dbReference type="Pfam" id="PF21938">
    <property type="entry name" value="CAP_N"/>
    <property type="match status" value="1"/>
</dbReference>
<dbReference type="FunFam" id="1.25.40.330:FF:000001">
    <property type="entry name" value="Adenylyl cyclase-associated protein"/>
    <property type="match status" value="1"/>
</dbReference>
<evidence type="ECO:0000256" key="4">
    <source>
        <dbReference type="ARBA" id="ARBA00022454"/>
    </source>
</evidence>
<comment type="subcellular location">
    <subcellularLocation>
        <location evidence="1">Chromosome</location>
        <location evidence="1">Centromere</location>
    </subcellularLocation>
</comment>
<keyword evidence="16" id="KW-1185">Reference proteome</keyword>
<dbReference type="InterPro" id="IPR055260">
    <property type="entry name" value="Ndc80_CH"/>
</dbReference>
<evidence type="ECO:0000256" key="6">
    <source>
        <dbReference type="ARBA" id="ARBA00022776"/>
    </source>
</evidence>